<dbReference type="EMBL" id="HF935967">
    <property type="protein sequence ID" value="CCX14375.1"/>
    <property type="molecule type" value="Genomic_DNA"/>
</dbReference>
<gene>
    <name evidence="1" type="ORF">PCON_13968</name>
</gene>
<protein>
    <submittedName>
        <fullName evidence="1">Uncharacterized protein</fullName>
    </submittedName>
</protein>
<evidence type="ECO:0000313" key="2">
    <source>
        <dbReference type="Proteomes" id="UP000018144"/>
    </source>
</evidence>
<evidence type="ECO:0000313" key="1">
    <source>
        <dbReference type="EMBL" id="CCX14375.1"/>
    </source>
</evidence>
<reference evidence="1 2" key="1">
    <citation type="journal article" date="2013" name="PLoS Genet.">
        <title>The genome and development-dependent transcriptomes of Pyronema confluens: a window into fungal evolution.</title>
        <authorList>
            <person name="Traeger S."/>
            <person name="Altegoer F."/>
            <person name="Freitag M."/>
            <person name="Gabaldon T."/>
            <person name="Kempken F."/>
            <person name="Kumar A."/>
            <person name="Marcet-Houben M."/>
            <person name="Poggeler S."/>
            <person name="Stajich J.E."/>
            <person name="Nowrousian M."/>
        </authorList>
    </citation>
    <scope>NUCLEOTIDE SEQUENCE [LARGE SCALE GENOMIC DNA]</scope>
    <source>
        <strain evidence="2">CBS 100304</strain>
        <tissue evidence="1">Vegetative mycelium</tissue>
    </source>
</reference>
<sequence>MVLCNHGGLSRTTVQVQKTYRQPFYNTATIRNSTERNIHGGYMTYQVLLSRPECIESRLKCSTGGTSMTSERPGKCRYEFMIFTDQLRPCQGRHFVNICLAGLISSLRKIPRNQ</sequence>
<dbReference type="Proteomes" id="UP000018144">
    <property type="component" value="Unassembled WGS sequence"/>
</dbReference>
<keyword evidence="2" id="KW-1185">Reference proteome</keyword>
<accession>U4L916</accession>
<dbReference type="AlphaFoldDB" id="U4L916"/>
<proteinExistence type="predicted"/>
<organism evidence="1 2">
    <name type="scientific">Pyronema omphalodes (strain CBS 100304)</name>
    <name type="common">Pyronema confluens</name>
    <dbReference type="NCBI Taxonomy" id="1076935"/>
    <lineage>
        <taxon>Eukaryota</taxon>
        <taxon>Fungi</taxon>
        <taxon>Dikarya</taxon>
        <taxon>Ascomycota</taxon>
        <taxon>Pezizomycotina</taxon>
        <taxon>Pezizomycetes</taxon>
        <taxon>Pezizales</taxon>
        <taxon>Pyronemataceae</taxon>
        <taxon>Pyronema</taxon>
    </lineage>
</organism>
<name>U4L916_PYROM</name>